<dbReference type="Proteomes" id="UP000178187">
    <property type="component" value="Unassembled WGS sequence"/>
</dbReference>
<dbReference type="Gene3D" id="3.30.1540.20">
    <property type="entry name" value="MutL, C-terminal domain, dimerisation subdomain"/>
    <property type="match status" value="1"/>
</dbReference>
<reference evidence="8 9" key="1">
    <citation type="journal article" date="2016" name="Nat. Commun.">
        <title>Thousands of microbial genomes shed light on interconnected biogeochemical processes in an aquifer system.</title>
        <authorList>
            <person name="Anantharaman K."/>
            <person name="Brown C.T."/>
            <person name="Hug L.A."/>
            <person name="Sharon I."/>
            <person name="Castelle C.J."/>
            <person name="Probst A.J."/>
            <person name="Thomas B.C."/>
            <person name="Singh A."/>
            <person name="Wilkins M.J."/>
            <person name="Karaoz U."/>
            <person name="Brodie E.L."/>
            <person name="Williams K.H."/>
            <person name="Hubbard S.S."/>
            <person name="Banfield J.F."/>
        </authorList>
    </citation>
    <scope>NUCLEOTIDE SEQUENCE [LARGE SCALE GENOMIC DNA]</scope>
</reference>
<dbReference type="InterPro" id="IPR013507">
    <property type="entry name" value="DNA_mismatch_S5_2-like"/>
</dbReference>
<accession>A0A1G1L1U7</accession>
<dbReference type="GO" id="GO:0006298">
    <property type="term" value="P:mismatch repair"/>
    <property type="evidence" value="ECO:0007669"/>
    <property type="project" value="UniProtKB-UniRule"/>
</dbReference>
<dbReference type="SUPFAM" id="SSF118116">
    <property type="entry name" value="DNA mismatch repair protein MutL"/>
    <property type="match status" value="1"/>
</dbReference>
<dbReference type="CDD" id="cd16926">
    <property type="entry name" value="HATPase_MutL-MLH-PMS-like"/>
    <property type="match status" value="1"/>
</dbReference>
<evidence type="ECO:0000256" key="4">
    <source>
        <dbReference type="ARBA" id="ARBA00023204"/>
    </source>
</evidence>
<dbReference type="Gene3D" id="3.30.230.10">
    <property type="match status" value="1"/>
</dbReference>
<dbReference type="SMART" id="SM01340">
    <property type="entry name" value="DNA_mis_repair"/>
    <property type="match status" value="1"/>
</dbReference>
<gene>
    <name evidence="5" type="primary">mutL</name>
    <name evidence="8" type="ORF">A3G33_07660</name>
</gene>
<dbReference type="InterPro" id="IPR014762">
    <property type="entry name" value="DNA_mismatch_repair_CS"/>
</dbReference>
<dbReference type="AlphaFoldDB" id="A0A1G1L1U7"/>
<dbReference type="SUPFAM" id="SSF55874">
    <property type="entry name" value="ATPase domain of HSP90 chaperone/DNA topoisomerase II/histidine kinase"/>
    <property type="match status" value="1"/>
</dbReference>
<dbReference type="HAMAP" id="MF_00149">
    <property type="entry name" value="DNA_mis_repair"/>
    <property type="match status" value="1"/>
</dbReference>
<dbReference type="InterPro" id="IPR020667">
    <property type="entry name" value="DNA_mismatch_repair_MutL"/>
</dbReference>
<dbReference type="CDD" id="cd00782">
    <property type="entry name" value="MutL_Trans"/>
    <property type="match status" value="1"/>
</dbReference>
<dbReference type="InterPro" id="IPR042121">
    <property type="entry name" value="MutL_C_regsub"/>
</dbReference>
<dbReference type="FunFam" id="3.30.565.10:FF:000003">
    <property type="entry name" value="DNA mismatch repair endonuclease MutL"/>
    <property type="match status" value="1"/>
</dbReference>
<evidence type="ECO:0000256" key="2">
    <source>
        <dbReference type="ARBA" id="ARBA00021975"/>
    </source>
</evidence>
<keyword evidence="3 5" id="KW-0227">DNA damage</keyword>
<dbReference type="InterPro" id="IPR037198">
    <property type="entry name" value="MutL_C_sf"/>
</dbReference>
<comment type="function">
    <text evidence="5">This protein is involved in the repair of mismatches in DNA. It is required for dam-dependent methyl-directed DNA mismatch repair. May act as a 'molecular matchmaker', a protein that promotes the formation of a stable complex between two or more DNA-binding proteins in an ATP-dependent manner without itself being part of a final effector complex.</text>
</comment>
<dbReference type="SMART" id="SM00853">
    <property type="entry name" value="MutL_C"/>
    <property type="match status" value="1"/>
</dbReference>
<name>A0A1G1L1U7_9BACT</name>
<dbReference type="InterPro" id="IPR002099">
    <property type="entry name" value="MutL/Mlh/PMS"/>
</dbReference>
<dbReference type="GO" id="GO:0005524">
    <property type="term" value="F:ATP binding"/>
    <property type="evidence" value="ECO:0007669"/>
    <property type="project" value="InterPro"/>
</dbReference>
<dbReference type="InterPro" id="IPR042120">
    <property type="entry name" value="MutL_C_dimsub"/>
</dbReference>
<comment type="similarity">
    <text evidence="1 5">Belongs to the DNA mismatch repair MutL/HexB family.</text>
</comment>
<dbReference type="InterPro" id="IPR038973">
    <property type="entry name" value="MutL/Mlh/Pms-like"/>
</dbReference>
<dbReference type="GO" id="GO:0140664">
    <property type="term" value="F:ATP-dependent DNA damage sensor activity"/>
    <property type="evidence" value="ECO:0007669"/>
    <property type="project" value="InterPro"/>
</dbReference>
<feature type="domain" description="MutL C-terminal dimerisation" evidence="6">
    <location>
        <begin position="414"/>
        <end position="558"/>
    </location>
</feature>
<dbReference type="InterPro" id="IPR014721">
    <property type="entry name" value="Ribsml_uS5_D2-typ_fold_subgr"/>
</dbReference>
<evidence type="ECO:0000259" key="7">
    <source>
        <dbReference type="SMART" id="SM01340"/>
    </source>
</evidence>
<protein>
    <recommendedName>
        <fullName evidence="2 5">DNA mismatch repair protein MutL</fullName>
    </recommendedName>
</protein>
<dbReference type="GO" id="GO:0016887">
    <property type="term" value="F:ATP hydrolysis activity"/>
    <property type="evidence" value="ECO:0007669"/>
    <property type="project" value="InterPro"/>
</dbReference>
<dbReference type="Gene3D" id="3.30.565.10">
    <property type="entry name" value="Histidine kinase-like ATPase, C-terminal domain"/>
    <property type="match status" value="1"/>
</dbReference>
<evidence type="ECO:0000313" key="9">
    <source>
        <dbReference type="Proteomes" id="UP000178187"/>
    </source>
</evidence>
<evidence type="ECO:0000256" key="1">
    <source>
        <dbReference type="ARBA" id="ARBA00006082"/>
    </source>
</evidence>
<comment type="caution">
    <text evidence="8">The sequence shown here is derived from an EMBL/GenBank/DDBJ whole genome shotgun (WGS) entry which is preliminary data.</text>
</comment>
<evidence type="ECO:0000259" key="6">
    <source>
        <dbReference type="SMART" id="SM00853"/>
    </source>
</evidence>
<dbReference type="Pfam" id="PF08676">
    <property type="entry name" value="MutL_C"/>
    <property type="match status" value="1"/>
</dbReference>
<feature type="domain" description="DNA mismatch repair protein S5" evidence="7">
    <location>
        <begin position="209"/>
        <end position="327"/>
    </location>
</feature>
<dbReference type="Pfam" id="PF13589">
    <property type="entry name" value="HATPase_c_3"/>
    <property type="match status" value="1"/>
</dbReference>
<dbReference type="PANTHER" id="PTHR10073">
    <property type="entry name" value="DNA MISMATCH REPAIR PROTEIN MLH, PMS, MUTL"/>
    <property type="match status" value="1"/>
</dbReference>
<dbReference type="GO" id="GO:0030983">
    <property type="term" value="F:mismatched DNA binding"/>
    <property type="evidence" value="ECO:0007669"/>
    <property type="project" value="InterPro"/>
</dbReference>
<dbReference type="PANTHER" id="PTHR10073:SF12">
    <property type="entry name" value="DNA MISMATCH REPAIR PROTEIN MLH1"/>
    <property type="match status" value="1"/>
</dbReference>
<keyword evidence="4 5" id="KW-0234">DNA repair</keyword>
<dbReference type="GO" id="GO:0032300">
    <property type="term" value="C:mismatch repair complex"/>
    <property type="evidence" value="ECO:0007669"/>
    <property type="project" value="InterPro"/>
</dbReference>
<dbReference type="NCBIfam" id="TIGR00585">
    <property type="entry name" value="mutl"/>
    <property type="match status" value="1"/>
</dbReference>
<evidence type="ECO:0000256" key="3">
    <source>
        <dbReference type="ARBA" id="ARBA00022763"/>
    </source>
</evidence>
<dbReference type="PROSITE" id="PS00058">
    <property type="entry name" value="DNA_MISMATCH_REPAIR_1"/>
    <property type="match status" value="1"/>
</dbReference>
<dbReference type="Pfam" id="PF01119">
    <property type="entry name" value="DNA_mis_repair"/>
    <property type="match status" value="1"/>
</dbReference>
<evidence type="ECO:0000256" key="5">
    <source>
        <dbReference type="HAMAP-Rule" id="MF_00149"/>
    </source>
</evidence>
<sequence length="601" mass="66766">MTIIHILPEHVANKISAGEVVERPASIIKELVENSLDAGAKTIEVSVKHGGKSFIRVSDDGCGMGREDARLAIQRFATSKISKAEDLAEIGSYGFRGEALPSIAAVSRMKLVTRAKGDSNGTEIVIEGGTIVSETECSCREGTIIEVRDLFYNTPVRRKFMRAESTEMGYMIDAVSYLALANPKVRFSFISGERKVLDLIPVEKSFERASAVFNEEEVKHLIEFDGGTEGIRLSGFVGKPAVARANRQGQIFFVNGRWVKSVAFGFALQEGCHGLLMHGQFAIGVLFLDIDRSRVDVNVHPTKQEVRISADSEIKSFIRKVVTERLQRESDLAPLLKMMTPRVPGTGIAPYIYPEFLKTGGTSTAQIAEHAEVGAGFSARGGSADLCGGKPALTTPEFAVEPIAIKDKFHITKILGQIHQTYIIAETEEGLIIIDQHAAHERVMFELLFKDMKEGKPKSQGLLMDEILEVRPKQREVLEEAIPFLEKLGFRIDSFGENSFVIRAYPAVLELENPVQFLKQFVEEKEDGQIRTNMDNCQEELVALVACKRRSVKANEALTFEGMRTLLTRLSGCENPFHCPHGRPTFLKYTVNELEKQFKRK</sequence>
<dbReference type="InterPro" id="IPR036890">
    <property type="entry name" value="HATPase_C_sf"/>
</dbReference>
<dbReference type="InterPro" id="IPR014790">
    <property type="entry name" value="MutL_C"/>
</dbReference>
<dbReference type="InterPro" id="IPR020568">
    <property type="entry name" value="Ribosomal_Su5_D2-typ_SF"/>
</dbReference>
<dbReference type="Gene3D" id="3.30.1370.100">
    <property type="entry name" value="MutL, C-terminal domain, regulatory subdomain"/>
    <property type="match status" value="1"/>
</dbReference>
<proteinExistence type="inferred from homology"/>
<dbReference type="SUPFAM" id="SSF54211">
    <property type="entry name" value="Ribosomal protein S5 domain 2-like"/>
    <property type="match status" value="1"/>
</dbReference>
<organism evidence="8 9">
    <name type="scientific">Candidatus Danuiimicrobium aquiferis</name>
    <dbReference type="NCBI Taxonomy" id="1801832"/>
    <lineage>
        <taxon>Bacteria</taxon>
        <taxon>Pseudomonadati</taxon>
        <taxon>Candidatus Omnitrophota</taxon>
        <taxon>Candidatus Danuiimicrobium</taxon>
    </lineage>
</organism>
<dbReference type="EMBL" id="MHFR01000014">
    <property type="protein sequence ID" value="OGW99104.1"/>
    <property type="molecule type" value="Genomic_DNA"/>
</dbReference>
<evidence type="ECO:0000313" key="8">
    <source>
        <dbReference type="EMBL" id="OGW99104.1"/>
    </source>
</evidence>